<feature type="region of interest" description="Disordered" evidence="8">
    <location>
        <begin position="48"/>
        <end position="72"/>
    </location>
</feature>
<evidence type="ECO:0000313" key="10">
    <source>
        <dbReference type="EMBL" id="KPM43514.1"/>
    </source>
</evidence>
<feature type="compositionally biased region" description="Pro residues" evidence="8">
    <location>
        <begin position="59"/>
        <end position="68"/>
    </location>
</feature>
<dbReference type="CDD" id="cd04661">
    <property type="entry name" value="NUDIX_MRP_L46"/>
    <property type="match status" value="1"/>
</dbReference>
<evidence type="ECO:0000313" key="11">
    <source>
        <dbReference type="Proteomes" id="UP000050424"/>
    </source>
</evidence>
<accession>A0A0P7BQX4</accession>
<dbReference type="GO" id="GO:0003735">
    <property type="term" value="F:structural constituent of ribosome"/>
    <property type="evidence" value="ECO:0007669"/>
    <property type="project" value="InterPro"/>
</dbReference>
<gene>
    <name evidence="10" type="ORF">AK830_g3079</name>
</gene>
<reference evidence="10 11" key="1">
    <citation type="submission" date="2015-09" db="EMBL/GenBank/DDBJ databases">
        <title>Draft genome of a European isolate of the apple canker pathogen Neonectria ditissima.</title>
        <authorList>
            <person name="Gomez-Cortecero A."/>
            <person name="Harrison R.J."/>
            <person name="Armitage A.D."/>
        </authorList>
    </citation>
    <scope>NUCLEOTIDE SEQUENCE [LARGE SCALE GENOMIC DNA]</scope>
    <source>
        <strain evidence="10 11">R09/05</strain>
    </source>
</reference>
<keyword evidence="6" id="KW-0687">Ribonucleoprotein</keyword>
<evidence type="ECO:0000256" key="5">
    <source>
        <dbReference type="ARBA" id="ARBA00023128"/>
    </source>
</evidence>
<feature type="domain" description="Large ribosomal subunit protein mL46 N-terminal" evidence="9">
    <location>
        <begin position="68"/>
        <end position="204"/>
    </location>
</feature>
<keyword evidence="4" id="KW-0689">Ribosomal protein</keyword>
<evidence type="ECO:0000256" key="6">
    <source>
        <dbReference type="ARBA" id="ARBA00023274"/>
    </source>
</evidence>
<dbReference type="STRING" id="78410.A0A0P7BQX4"/>
<dbReference type="EMBL" id="LKCW01000032">
    <property type="protein sequence ID" value="KPM43514.1"/>
    <property type="molecule type" value="Genomic_DNA"/>
</dbReference>
<dbReference type="Proteomes" id="UP000050424">
    <property type="component" value="Unassembled WGS sequence"/>
</dbReference>
<organism evidence="10 11">
    <name type="scientific">Neonectria ditissima</name>
    <dbReference type="NCBI Taxonomy" id="78410"/>
    <lineage>
        <taxon>Eukaryota</taxon>
        <taxon>Fungi</taxon>
        <taxon>Dikarya</taxon>
        <taxon>Ascomycota</taxon>
        <taxon>Pezizomycotina</taxon>
        <taxon>Sordariomycetes</taxon>
        <taxon>Hypocreomycetidae</taxon>
        <taxon>Hypocreales</taxon>
        <taxon>Nectriaceae</taxon>
        <taxon>Neonectria</taxon>
    </lineage>
</organism>
<dbReference type="GO" id="GO:0005743">
    <property type="term" value="C:mitochondrial inner membrane"/>
    <property type="evidence" value="ECO:0007669"/>
    <property type="project" value="UniProtKB-ARBA"/>
</dbReference>
<comment type="caution">
    <text evidence="10">The sequence shown here is derived from an EMBL/GenBank/DDBJ whole genome shotgun (WGS) entry which is preliminary data.</text>
</comment>
<evidence type="ECO:0000256" key="2">
    <source>
        <dbReference type="ARBA" id="ARBA00009070"/>
    </source>
</evidence>
<keyword evidence="11" id="KW-1185">Reference proteome</keyword>
<name>A0A0P7BQX4_9HYPO</name>
<evidence type="ECO:0000256" key="8">
    <source>
        <dbReference type="SAM" id="MobiDB-lite"/>
    </source>
</evidence>
<keyword evidence="5" id="KW-0496">Mitochondrion</keyword>
<dbReference type="OrthoDB" id="414075at2759"/>
<comment type="subcellular location">
    <subcellularLocation>
        <location evidence="1">Mitochondrion</location>
    </subcellularLocation>
</comment>
<dbReference type="InterPro" id="IPR033650">
    <property type="entry name" value="Ribosomal_mL46_NUDIX"/>
</dbReference>
<evidence type="ECO:0000256" key="7">
    <source>
        <dbReference type="ARBA" id="ARBA00035190"/>
    </source>
</evidence>
<comment type="similarity">
    <text evidence="2">Belongs to the mitochondrion-specific ribosomal protein mL46 family.</text>
</comment>
<dbReference type="GO" id="GO:0005762">
    <property type="term" value="C:mitochondrial large ribosomal subunit"/>
    <property type="evidence" value="ECO:0007669"/>
    <property type="project" value="TreeGrafter"/>
</dbReference>
<keyword evidence="3" id="KW-0809">Transit peptide</keyword>
<dbReference type="Pfam" id="PF11788">
    <property type="entry name" value="MRP-L46"/>
    <property type="match status" value="1"/>
</dbReference>
<evidence type="ECO:0000256" key="4">
    <source>
        <dbReference type="ARBA" id="ARBA00022980"/>
    </source>
</evidence>
<protein>
    <recommendedName>
        <fullName evidence="7">Large ribosomal subunit protein mL46</fullName>
    </recommendedName>
</protein>
<evidence type="ECO:0000256" key="1">
    <source>
        <dbReference type="ARBA" id="ARBA00004173"/>
    </source>
</evidence>
<evidence type="ECO:0000259" key="9">
    <source>
        <dbReference type="Pfam" id="PF11788"/>
    </source>
</evidence>
<proteinExistence type="inferred from homology"/>
<dbReference type="AlphaFoldDB" id="A0A0P7BQX4"/>
<dbReference type="Gene3D" id="3.90.79.10">
    <property type="entry name" value="Nucleoside Triphosphate Pyrophosphohydrolase"/>
    <property type="match status" value="1"/>
</dbReference>
<dbReference type="FunFam" id="3.90.79.10:FF:000018">
    <property type="entry name" value="39S ribosomal protein L46, mitochondrial"/>
    <property type="match status" value="1"/>
</dbReference>
<evidence type="ECO:0000256" key="3">
    <source>
        <dbReference type="ARBA" id="ARBA00022946"/>
    </source>
</evidence>
<dbReference type="InterPro" id="IPR040008">
    <property type="entry name" value="Ribosomal_mL46"/>
</dbReference>
<dbReference type="PANTHER" id="PTHR13124">
    <property type="entry name" value="39S RIBOSOMAL PROTEIN L46, MITOCHONDRIAL PRECURSOR-RELATED"/>
    <property type="match status" value="1"/>
</dbReference>
<sequence length="464" mass="51163">MTASSRGGRAIQAVLSTSPNLCARCASSVAAKASPFARIPARLYSDASPAATTGSDAARPPPPPPPPYDVRSGMILTRPPLVTRELHPFENSFFFYQKRLEERLNTPFITGIYYKPDTARRLDWNIKVQDRQGTVAKELGVYNGKSSKAWDDELRVGDELSSQQSIVKALLKDAEARVSDDAEVIGAADIVPIDPPVSRVTEADKTGDVRRLDRQLDRTLYLVVKSEEGWVFPADVIPQDQNLHESAKRALDEAAGVNMNTWVVGRVPVAHVVTQPVVKDGTVEKKGQKTFFLKGRIMAGQADLKDNRFGYTDFKWLTREELEKELSPEYFRGVRNMMADRPRSSIRDDAVYPPNSQSPSHTPQVFADLLPRLIHLALHGADLAPDKVYVLVVRGLPTHISIHLQLSRVASHLLDELLAADGAKGVIDSRSQKLCGMTAISLRLRADTMVHSTQELHSGTHPSG</sequence>
<dbReference type="InterPro" id="IPR021757">
    <property type="entry name" value="Ribosomal_mL46_N"/>
</dbReference>
<dbReference type="PANTHER" id="PTHR13124:SF12">
    <property type="entry name" value="LARGE RIBOSOMAL SUBUNIT PROTEIN ML46"/>
    <property type="match status" value="1"/>
</dbReference>